<feature type="transmembrane region" description="Helical" evidence="6">
    <location>
        <begin position="400"/>
        <end position="423"/>
    </location>
</feature>
<evidence type="ECO:0000256" key="1">
    <source>
        <dbReference type="ARBA" id="ARBA00004651"/>
    </source>
</evidence>
<evidence type="ECO:0000256" key="3">
    <source>
        <dbReference type="ARBA" id="ARBA00022692"/>
    </source>
</evidence>
<feature type="transmembrane region" description="Helical" evidence="6">
    <location>
        <begin position="518"/>
        <end position="542"/>
    </location>
</feature>
<feature type="transmembrane region" description="Helical" evidence="6">
    <location>
        <begin position="642"/>
        <end position="661"/>
    </location>
</feature>
<dbReference type="InterPro" id="IPR001851">
    <property type="entry name" value="ABC_transp_permease"/>
</dbReference>
<dbReference type="InterPro" id="IPR043428">
    <property type="entry name" value="LivM-like"/>
</dbReference>
<feature type="transmembrane region" description="Helical" evidence="6">
    <location>
        <begin position="259"/>
        <end position="276"/>
    </location>
</feature>
<dbReference type="PANTHER" id="PTHR30482:SF17">
    <property type="entry name" value="ABC TRANSPORTER ATP-BINDING PROTEIN"/>
    <property type="match status" value="1"/>
</dbReference>
<feature type="transmembrane region" description="Helical" evidence="6">
    <location>
        <begin position="137"/>
        <end position="159"/>
    </location>
</feature>
<dbReference type="EMBL" id="JBHSFN010000017">
    <property type="protein sequence ID" value="MFC4589659.1"/>
    <property type="molecule type" value="Genomic_DNA"/>
</dbReference>
<dbReference type="PANTHER" id="PTHR30482">
    <property type="entry name" value="HIGH-AFFINITY BRANCHED-CHAIN AMINO ACID TRANSPORT SYSTEM PERMEASE"/>
    <property type="match status" value="1"/>
</dbReference>
<name>A0ABV9ENS8_9ACTN</name>
<feature type="transmembrane region" description="Helical" evidence="6">
    <location>
        <begin position="222"/>
        <end position="247"/>
    </location>
</feature>
<accession>A0ABV9ENS8</accession>
<keyword evidence="5 6" id="KW-0472">Membrane</keyword>
<feature type="transmembrane region" description="Helical" evidence="6">
    <location>
        <begin position="372"/>
        <end position="394"/>
    </location>
</feature>
<feature type="transmembrane region" description="Helical" evidence="6">
    <location>
        <begin position="6"/>
        <end position="29"/>
    </location>
</feature>
<proteinExistence type="predicted"/>
<feature type="transmembrane region" description="Helical" evidence="6">
    <location>
        <begin position="91"/>
        <end position="109"/>
    </location>
</feature>
<keyword evidence="2" id="KW-1003">Cell membrane</keyword>
<dbReference type="Proteomes" id="UP001595891">
    <property type="component" value="Unassembled WGS sequence"/>
</dbReference>
<comment type="subcellular location">
    <subcellularLocation>
        <location evidence="1">Cell membrane</location>
        <topology evidence="1">Multi-pass membrane protein</topology>
    </subcellularLocation>
</comment>
<feature type="transmembrane region" description="Helical" evidence="6">
    <location>
        <begin position="453"/>
        <end position="472"/>
    </location>
</feature>
<feature type="transmembrane region" description="Helical" evidence="6">
    <location>
        <begin position="573"/>
        <end position="591"/>
    </location>
</feature>
<feature type="transmembrane region" description="Helical" evidence="6">
    <location>
        <begin position="188"/>
        <end position="210"/>
    </location>
</feature>
<evidence type="ECO:0000256" key="6">
    <source>
        <dbReference type="SAM" id="Phobius"/>
    </source>
</evidence>
<dbReference type="Pfam" id="PF02653">
    <property type="entry name" value="BPD_transp_2"/>
    <property type="match status" value="2"/>
</dbReference>
<evidence type="ECO:0000256" key="5">
    <source>
        <dbReference type="ARBA" id="ARBA00023136"/>
    </source>
</evidence>
<organism evidence="7 8">
    <name type="scientific">Sphaerisporangium corydalis</name>
    <dbReference type="NCBI Taxonomy" id="1441875"/>
    <lineage>
        <taxon>Bacteria</taxon>
        <taxon>Bacillati</taxon>
        <taxon>Actinomycetota</taxon>
        <taxon>Actinomycetes</taxon>
        <taxon>Streptosporangiales</taxon>
        <taxon>Streptosporangiaceae</taxon>
        <taxon>Sphaerisporangium</taxon>
    </lineage>
</organism>
<dbReference type="CDD" id="cd06581">
    <property type="entry name" value="TM_PBP1_LivM_like"/>
    <property type="match status" value="1"/>
</dbReference>
<sequence>MSWVNAIVQGLLLGGLYALFATGLSLLFGVMRVTNLAHGDLAVAAAYLAVALAPVLGLGLWAFVLVVPLFAGFGYVLQRSLIQASLDRGPLTTLLVTFGLSVVIENLLLEMFTADSHSLDTGTLSSGSLRLSGQISVGYLSLTIFALAVAVLLGLQFMLSRTATGRLIRAVADDREAARLSGVGYRHVFGVAAAIAFATLALAGLAFGMYSSFAPSSGTGRLLFAFEAVVIGGLGSLWGTLAGGIVLGVAQAVGGQVNLSYSVIAGHLVFLAVLALRPEGLTGRLRAAPSRAAGRLRASWLGVRERAGYEIATIVDRVSDIRLPRARAASRTSRPGGTSWRLRVSRAIAALPVRTTGASYGGLRVSRAGRRFGWPGLAVAAIVAVLAFLPYLVYSGTTDTLVNLFILLTMASTWNLLAGYAGLVSVGQQAFVGLGAYLVLVLAQGGFDPFAAIPLAAVGCGAAALAISFLVFRLRGGYFAVATWVVADVCQLVVSRFASLGGGTGAALPGLSGVDPGVLSALTYWAALTVAVVVLVTVYLVLRTRLGLALTAIRDDEAGARGVGVRVARAQRIVYVIAALGCGAAGALLIVSQLNVEPASAFSVRWSAQMIFVTVIGGIGSIEGPVLGTILFFVLQQSLAQYGAWYLVILGAVAIAVAIWTPRGLWGLLAPRLRTPLFPTGYQTSPTLSGT</sequence>
<evidence type="ECO:0000313" key="7">
    <source>
        <dbReference type="EMBL" id="MFC4589659.1"/>
    </source>
</evidence>
<keyword evidence="8" id="KW-1185">Reference proteome</keyword>
<gene>
    <name evidence="7" type="ORF">ACFO8L_26470</name>
</gene>
<keyword evidence="4 6" id="KW-1133">Transmembrane helix</keyword>
<evidence type="ECO:0000256" key="4">
    <source>
        <dbReference type="ARBA" id="ARBA00022989"/>
    </source>
</evidence>
<evidence type="ECO:0000256" key="2">
    <source>
        <dbReference type="ARBA" id="ARBA00022475"/>
    </source>
</evidence>
<feature type="transmembrane region" description="Helical" evidence="6">
    <location>
        <begin position="41"/>
        <end position="71"/>
    </location>
</feature>
<reference evidence="8" key="1">
    <citation type="journal article" date="2019" name="Int. J. Syst. Evol. Microbiol.">
        <title>The Global Catalogue of Microorganisms (GCM) 10K type strain sequencing project: providing services to taxonomists for standard genome sequencing and annotation.</title>
        <authorList>
            <consortium name="The Broad Institute Genomics Platform"/>
            <consortium name="The Broad Institute Genome Sequencing Center for Infectious Disease"/>
            <person name="Wu L."/>
            <person name="Ma J."/>
        </authorList>
    </citation>
    <scope>NUCLEOTIDE SEQUENCE [LARGE SCALE GENOMIC DNA]</scope>
    <source>
        <strain evidence="8">CCUG 49560</strain>
    </source>
</reference>
<keyword evidence="3 6" id="KW-0812">Transmembrane</keyword>
<comment type="caution">
    <text evidence="7">The sequence shown here is derived from an EMBL/GenBank/DDBJ whole genome shotgun (WGS) entry which is preliminary data.</text>
</comment>
<evidence type="ECO:0000313" key="8">
    <source>
        <dbReference type="Proteomes" id="UP001595891"/>
    </source>
</evidence>
<dbReference type="RefSeq" id="WP_262849717.1">
    <property type="nucleotide sequence ID" value="NZ_JANZYP010000089.1"/>
</dbReference>
<dbReference type="CDD" id="cd06582">
    <property type="entry name" value="TM_PBP1_LivH_like"/>
    <property type="match status" value="1"/>
</dbReference>
<protein>
    <submittedName>
        <fullName evidence="7">ABC transporter permease</fullName>
    </submittedName>
</protein>
<feature type="transmembrane region" description="Helical" evidence="6">
    <location>
        <begin position="611"/>
        <end position="635"/>
    </location>
</feature>